<evidence type="ECO:0000256" key="9">
    <source>
        <dbReference type="ARBA" id="ARBA00023136"/>
    </source>
</evidence>
<keyword evidence="4" id="KW-0999">Mitochondrion inner membrane</keyword>
<dbReference type="PANTHER" id="PTHR10707">
    <property type="entry name" value="CYTOCHROME C OXIDASE SUBUNIT IV"/>
    <property type="match status" value="1"/>
</dbReference>
<keyword evidence="6 11" id="KW-1133">Transmembrane helix</keyword>
<dbReference type="GO" id="GO:0006123">
    <property type="term" value="P:mitochondrial electron transport, cytochrome c to oxygen"/>
    <property type="evidence" value="ECO:0007669"/>
    <property type="project" value="InterPro"/>
</dbReference>
<evidence type="ECO:0000256" key="5">
    <source>
        <dbReference type="ARBA" id="ARBA00022946"/>
    </source>
</evidence>
<dbReference type="GO" id="GO:0016491">
    <property type="term" value="F:oxidoreductase activity"/>
    <property type="evidence" value="ECO:0007669"/>
    <property type="project" value="UniProtKB-KW"/>
</dbReference>
<keyword evidence="5" id="KW-0809">Transit peptide</keyword>
<dbReference type="OrthoDB" id="186013at2759"/>
<evidence type="ECO:0000256" key="3">
    <source>
        <dbReference type="ARBA" id="ARBA00022692"/>
    </source>
</evidence>
<feature type="region of interest" description="Disordered" evidence="10">
    <location>
        <begin position="27"/>
        <end position="56"/>
    </location>
</feature>
<keyword evidence="9 11" id="KW-0472">Membrane</keyword>
<evidence type="ECO:0000313" key="12">
    <source>
        <dbReference type="EMBL" id="PWN18010.1"/>
    </source>
</evidence>
<evidence type="ECO:0000313" key="13">
    <source>
        <dbReference type="Proteomes" id="UP000245942"/>
    </source>
</evidence>
<evidence type="ECO:0000256" key="11">
    <source>
        <dbReference type="SAM" id="Phobius"/>
    </source>
</evidence>
<dbReference type="InterPro" id="IPR004203">
    <property type="entry name" value="Cyt_c_oxidase_su4_fam"/>
</dbReference>
<keyword evidence="13" id="KW-1185">Reference proteome</keyword>
<keyword evidence="3 11" id="KW-0812">Transmembrane</keyword>
<keyword evidence="8" id="KW-0496">Mitochondrion</keyword>
<protein>
    <recommendedName>
        <fullName evidence="14">Cytochrome c oxidase assembly factor 3</fullName>
    </recommendedName>
</protein>
<dbReference type="PANTHER" id="PTHR10707:SF10">
    <property type="entry name" value="CYTOCHROME C OXIDASE SUBUNIT 4"/>
    <property type="match status" value="1"/>
</dbReference>
<feature type="compositionally biased region" description="Low complexity" evidence="10">
    <location>
        <begin position="43"/>
        <end position="56"/>
    </location>
</feature>
<evidence type="ECO:0000256" key="1">
    <source>
        <dbReference type="ARBA" id="ARBA00004434"/>
    </source>
</evidence>
<name>A0A316TY58_9BASI</name>
<dbReference type="SUPFAM" id="SSF81406">
    <property type="entry name" value="Mitochondrial cytochrome c oxidase subunit IV"/>
    <property type="match status" value="1"/>
</dbReference>
<gene>
    <name evidence="12" type="ORF">BCV69DRAFT_285608</name>
</gene>
<comment type="subcellular location">
    <subcellularLocation>
        <location evidence="1">Mitochondrion inner membrane</location>
        <topology evidence="1">Single-pass membrane protein</topology>
    </subcellularLocation>
</comment>
<dbReference type="GeneID" id="37015179"/>
<dbReference type="AlphaFoldDB" id="A0A316TY58"/>
<evidence type="ECO:0000256" key="7">
    <source>
        <dbReference type="ARBA" id="ARBA00023002"/>
    </source>
</evidence>
<dbReference type="Gene3D" id="1.10.442.10">
    <property type="entry name" value="Cytochrome c oxidase subunit IV"/>
    <property type="match status" value="1"/>
</dbReference>
<organism evidence="12 13">
    <name type="scientific">Pseudomicrostroma glucosiphilum</name>
    <dbReference type="NCBI Taxonomy" id="1684307"/>
    <lineage>
        <taxon>Eukaryota</taxon>
        <taxon>Fungi</taxon>
        <taxon>Dikarya</taxon>
        <taxon>Basidiomycota</taxon>
        <taxon>Ustilaginomycotina</taxon>
        <taxon>Exobasidiomycetes</taxon>
        <taxon>Microstromatales</taxon>
        <taxon>Microstromatales incertae sedis</taxon>
        <taxon>Pseudomicrostroma</taxon>
    </lineage>
</organism>
<evidence type="ECO:0000256" key="4">
    <source>
        <dbReference type="ARBA" id="ARBA00022792"/>
    </source>
</evidence>
<evidence type="ECO:0000256" key="8">
    <source>
        <dbReference type="ARBA" id="ARBA00023128"/>
    </source>
</evidence>
<dbReference type="Proteomes" id="UP000245942">
    <property type="component" value="Unassembled WGS sequence"/>
</dbReference>
<sequence length="139" mass="15450">MSKVEQYAVYRQLEEIQRKDWKELSLDEKKAGECGRDKKKDGSSLCSSRSSSLPSLSLYPTSTAYFVSFGPHGPRRPITQPGQAMRTAVGVGALMGATAVVFFGMRHYATPPPKTMTKEYQEQTNEKAREENLNPITGT</sequence>
<comment type="similarity">
    <text evidence="2">Belongs to the cytochrome c oxidase IV family.</text>
</comment>
<evidence type="ECO:0000256" key="6">
    <source>
        <dbReference type="ARBA" id="ARBA00022989"/>
    </source>
</evidence>
<dbReference type="EMBL" id="KZ819339">
    <property type="protein sequence ID" value="PWN18010.1"/>
    <property type="molecule type" value="Genomic_DNA"/>
</dbReference>
<dbReference type="STRING" id="1684307.A0A316TY58"/>
<dbReference type="InterPro" id="IPR036639">
    <property type="entry name" value="Cyt_c_oxidase_su4_sf"/>
</dbReference>
<keyword evidence="7" id="KW-0560">Oxidoreductase</keyword>
<dbReference type="GO" id="GO:0045277">
    <property type="term" value="C:respiratory chain complex IV"/>
    <property type="evidence" value="ECO:0007669"/>
    <property type="project" value="InterPro"/>
</dbReference>
<reference evidence="12 13" key="1">
    <citation type="journal article" date="2018" name="Mol. Biol. Evol.">
        <title>Broad Genomic Sampling Reveals a Smut Pathogenic Ancestry of the Fungal Clade Ustilaginomycotina.</title>
        <authorList>
            <person name="Kijpornyongpan T."/>
            <person name="Mondo S.J."/>
            <person name="Barry K."/>
            <person name="Sandor L."/>
            <person name="Lee J."/>
            <person name="Lipzen A."/>
            <person name="Pangilinan J."/>
            <person name="LaButti K."/>
            <person name="Hainaut M."/>
            <person name="Henrissat B."/>
            <person name="Grigoriev I.V."/>
            <person name="Spatafora J.W."/>
            <person name="Aime M.C."/>
        </authorList>
    </citation>
    <scope>NUCLEOTIDE SEQUENCE [LARGE SCALE GENOMIC DNA]</scope>
    <source>
        <strain evidence="12 13">MCA 4718</strain>
    </source>
</reference>
<dbReference type="Pfam" id="PF02936">
    <property type="entry name" value="COX4"/>
    <property type="match status" value="1"/>
</dbReference>
<feature type="region of interest" description="Disordered" evidence="10">
    <location>
        <begin position="111"/>
        <end position="139"/>
    </location>
</feature>
<feature type="transmembrane region" description="Helical" evidence="11">
    <location>
        <begin position="84"/>
        <end position="105"/>
    </location>
</feature>
<feature type="compositionally biased region" description="Basic and acidic residues" evidence="10">
    <location>
        <begin position="27"/>
        <end position="42"/>
    </location>
</feature>
<proteinExistence type="inferred from homology"/>
<dbReference type="RefSeq" id="XP_025345170.1">
    <property type="nucleotide sequence ID" value="XM_025493445.1"/>
</dbReference>
<evidence type="ECO:0000256" key="2">
    <source>
        <dbReference type="ARBA" id="ARBA00008135"/>
    </source>
</evidence>
<feature type="compositionally biased region" description="Basic and acidic residues" evidence="10">
    <location>
        <begin position="116"/>
        <end position="132"/>
    </location>
</feature>
<accession>A0A316TY58</accession>
<dbReference type="GO" id="GO:0005743">
    <property type="term" value="C:mitochondrial inner membrane"/>
    <property type="evidence" value="ECO:0007669"/>
    <property type="project" value="UniProtKB-SubCell"/>
</dbReference>
<evidence type="ECO:0008006" key="14">
    <source>
        <dbReference type="Google" id="ProtNLM"/>
    </source>
</evidence>
<evidence type="ECO:0000256" key="10">
    <source>
        <dbReference type="SAM" id="MobiDB-lite"/>
    </source>
</evidence>